<organism evidence="2 3">
    <name type="scientific">Colletotrichum lupini</name>
    <dbReference type="NCBI Taxonomy" id="145971"/>
    <lineage>
        <taxon>Eukaryota</taxon>
        <taxon>Fungi</taxon>
        <taxon>Dikarya</taxon>
        <taxon>Ascomycota</taxon>
        <taxon>Pezizomycotina</taxon>
        <taxon>Sordariomycetes</taxon>
        <taxon>Hypocreomycetidae</taxon>
        <taxon>Glomerellales</taxon>
        <taxon>Glomerellaceae</taxon>
        <taxon>Colletotrichum</taxon>
        <taxon>Colletotrichum acutatum species complex</taxon>
    </lineage>
</organism>
<feature type="region of interest" description="Disordered" evidence="1">
    <location>
        <begin position="384"/>
        <end position="403"/>
    </location>
</feature>
<proteinExistence type="predicted"/>
<keyword evidence="3" id="KW-1185">Reference proteome</keyword>
<feature type="region of interest" description="Disordered" evidence="1">
    <location>
        <begin position="426"/>
        <end position="473"/>
    </location>
</feature>
<feature type="region of interest" description="Disordered" evidence="1">
    <location>
        <begin position="1"/>
        <end position="44"/>
    </location>
</feature>
<dbReference type="GeneID" id="73338348"/>
<name>A0A9Q8WD69_9PEZI</name>
<dbReference type="Proteomes" id="UP000830671">
    <property type="component" value="Chromosome 2"/>
</dbReference>
<feature type="compositionally biased region" description="Polar residues" evidence="1">
    <location>
        <begin position="15"/>
        <end position="29"/>
    </location>
</feature>
<sequence>MSASGGQMAKDPQAWGSNPESPDYTNLSTLDRRDEGDRSQTPCHWANRPWKKIQVELLDGEVFADLDADFSRWGPAGGVTVDCGGGLSGSVTSGSEAGAGGLWTASLGGERGVGMASGREWQRGAIYYGKHFTEGRVGFGPGFSFKQSGKQFNQVHKIIQFGCHYYSTHNASIFTNFHLIPVLHPSLLPRARLFSTATQPESPLFRFKRRFQAHAFRIVPRNAGCHPSLPPPEGIVHLPMQHSRVTDADKSLLAIWTSSDVSPTWVFSTENVRHDYIFIMLFIRLVGLTALDVHQEVHTIFVADCSHHLPFPTKSANARVLNTPTARMPELTVHVAPGFIDFDHQQDAVDAAHAEPAVLSRDPRLFVCLFIPFYAVMSSRSLKEEGCRDPRDPRGPRLRDLNHDASDLAAQRFEVYGYMRHCSNSKLARSKTRKKKENAEKEGTAASKHLPIRISSRQDIVRQPPEASRQSSDEHRQLEFCGWRKSYLSDFSGQIVVLNPLHAAKIHSTCHEKRSCPNPFTIVDVDRGSFSIRSSDDNCHLCRPGKCLVSTLLTRTSNVVGKTILYVSSLGFGYKLNRGTLPFDI</sequence>
<dbReference type="AlphaFoldDB" id="A0A9Q8WD69"/>
<protein>
    <submittedName>
        <fullName evidence="2">Uncharacterized protein</fullName>
    </submittedName>
</protein>
<evidence type="ECO:0000256" key="1">
    <source>
        <dbReference type="SAM" id="MobiDB-lite"/>
    </source>
</evidence>
<evidence type="ECO:0000313" key="3">
    <source>
        <dbReference type="Proteomes" id="UP000830671"/>
    </source>
</evidence>
<gene>
    <name evidence="2" type="ORF">CLUP02_04323</name>
</gene>
<dbReference type="EMBL" id="CP019474">
    <property type="protein sequence ID" value="UQC78846.1"/>
    <property type="molecule type" value="Genomic_DNA"/>
</dbReference>
<evidence type="ECO:0000313" key="2">
    <source>
        <dbReference type="EMBL" id="UQC78846.1"/>
    </source>
</evidence>
<reference evidence="2" key="1">
    <citation type="journal article" date="2021" name="Mol. Plant Microbe Interact.">
        <title>Complete Genome Sequence of the Plant-Pathogenic Fungus Colletotrichum lupini.</title>
        <authorList>
            <person name="Baroncelli R."/>
            <person name="Pensec F."/>
            <person name="Da Lio D."/>
            <person name="Boufleur T."/>
            <person name="Vicente I."/>
            <person name="Sarrocco S."/>
            <person name="Picot A."/>
            <person name="Baraldi E."/>
            <person name="Sukno S."/>
            <person name="Thon M."/>
            <person name="Le Floch G."/>
        </authorList>
    </citation>
    <scope>NUCLEOTIDE SEQUENCE</scope>
    <source>
        <strain evidence="2">IMI 504893</strain>
    </source>
</reference>
<dbReference type="RefSeq" id="XP_049140481.1">
    <property type="nucleotide sequence ID" value="XM_049283338.1"/>
</dbReference>
<accession>A0A9Q8WD69</accession>
<dbReference type="KEGG" id="clup:CLUP02_04323"/>